<dbReference type="PROSITE" id="PS50893">
    <property type="entry name" value="ABC_TRANSPORTER_2"/>
    <property type="match status" value="1"/>
</dbReference>
<dbReference type="SMART" id="SM00382">
    <property type="entry name" value="AAA"/>
    <property type="match status" value="1"/>
</dbReference>
<dbReference type="SUPFAM" id="SSF52540">
    <property type="entry name" value="P-loop containing nucleoside triphosphate hydrolases"/>
    <property type="match status" value="1"/>
</dbReference>
<dbReference type="InterPro" id="IPR027417">
    <property type="entry name" value="P-loop_NTPase"/>
</dbReference>
<evidence type="ECO:0000313" key="5">
    <source>
        <dbReference type="EMBL" id="EDN01898.1"/>
    </source>
</evidence>
<dbReference type="PANTHER" id="PTHR42939">
    <property type="entry name" value="ABC TRANSPORTER ATP-BINDING PROTEIN ALBC-RELATED"/>
    <property type="match status" value="1"/>
</dbReference>
<sequence>METNNMENAIEIRHLTKDYGSFKLDDVTFDVPMGTVVGLIGENGAGKSTTIKCILNLIRRDGGEIVLLGRDNITGEREAKEEIGVVLDESTFHDTLRSGDVGKILRKIYKNWDQRFFEQLLKKFDLPEKKTVKDYSRGMKMKLSIAAALAARPRLLILDEATGGLDPVVRDEILDQFLNFVQDEDHAILISSHITTDLEKAADYVVYLHKGRVALQGAKDELLEEYGRLVCGRADLDKVDRAFLVGVRENQFSCEALVRDREKFVRLYPELTVDRVTLDEIMVFTAKGDVAS</sequence>
<keyword evidence="3 5" id="KW-0067">ATP-binding</keyword>
<dbReference type="EMBL" id="AAXG02000002">
    <property type="protein sequence ID" value="EDN01898.1"/>
    <property type="molecule type" value="Genomic_DNA"/>
</dbReference>
<reference evidence="5 6" key="1">
    <citation type="submission" date="2007-04" db="EMBL/GenBank/DDBJ databases">
        <authorList>
            <person name="Fulton L."/>
            <person name="Clifton S."/>
            <person name="Fulton B."/>
            <person name="Xu J."/>
            <person name="Minx P."/>
            <person name="Pepin K.H."/>
            <person name="Johnson M."/>
            <person name="Thiruvilangam P."/>
            <person name="Bhonagiri V."/>
            <person name="Nash W.E."/>
            <person name="Mardis E.R."/>
            <person name="Wilson R.K."/>
        </authorList>
    </citation>
    <scope>NUCLEOTIDE SEQUENCE [LARGE SCALE GENOMIC DNA]</scope>
    <source>
        <strain evidence="5 6">ATCC 29799</strain>
    </source>
</reference>
<evidence type="ECO:0000256" key="3">
    <source>
        <dbReference type="ARBA" id="ARBA00022840"/>
    </source>
</evidence>
<gene>
    <name evidence="5" type="ORF">BACCAP_00240</name>
</gene>
<evidence type="ECO:0000256" key="1">
    <source>
        <dbReference type="ARBA" id="ARBA00022448"/>
    </source>
</evidence>
<dbReference type="eggNOG" id="COG1131">
    <property type="taxonomic scope" value="Bacteria"/>
</dbReference>
<dbReference type="InterPro" id="IPR051782">
    <property type="entry name" value="ABC_Transporter_VariousFunc"/>
</dbReference>
<dbReference type="CDD" id="cd03230">
    <property type="entry name" value="ABC_DR_subfamily_A"/>
    <property type="match status" value="1"/>
</dbReference>
<dbReference type="Proteomes" id="UP000003639">
    <property type="component" value="Unassembled WGS sequence"/>
</dbReference>
<proteinExistence type="predicted"/>
<evidence type="ECO:0000313" key="6">
    <source>
        <dbReference type="Proteomes" id="UP000003639"/>
    </source>
</evidence>
<evidence type="ECO:0000259" key="4">
    <source>
        <dbReference type="PROSITE" id="PS50893"/>
    </source>
</evidence>
<protein>
    <submittedName>
        <fullName evidence="5">ABC transporter, ATP-binding protein</fullName>
    </submittedName>
</protein>
<dbReference type="InterPro" id="IPR003439">
    <property type="entry name" value="ABC_transporter-like_ATP-bd"/>
</dbReference>
<dbReference type="STRING" id="411467.BACCAP_00240"/>
<dbReference type="AlphaFoldDB" id="A6NPX3"/>
<organism evidence="5 6">
    <name type="scientific">Pseudoflavonifractor capillosus ATCC 29799</name>
    <dbReference type="NCBI Taxonomy" id="411467"/>
    <lineage>
        <taxon>Bacteria</taxon>
        <taxon>Bacillati</taxon>
        <taxon>Bacillota</taxon>
        <taxon>Clostridia</taxon>
        <taxon>Eubacteriales</taxon>
        <taxon>Oscillospiraceae</taxon>
        <taxon>Pseudoflavonifractor</taxon>
    </lineage>
</organism>
<reference evidence="5 6" key="2">
    <citation type="submission" date="2007-06" db="EMBL/GenBank/DDBJ databases">
        <title>Draft genome sequence of Pseudoflavonifractor capillosus ATCC 29799.</title>
        <authorList>
            <person name="Sudarsanam P."/>
            <person name="Ley R."/>
            <person name="Guruge J."/>
            <person name="Turnbaugh P.J."/>
            <person name="Mahowald M."/>
            <person name="Liep D."/>
            <person name="Gordon J."/>
        </authorList>
    </citation>
    <scope>NUCLEOTIDE SEQUENCE [LARGE SCALE GENOMIC DNA]</scope>
    <source>
        <strain evidence="5 6">ATCC 29799</strain>
    </source>
</reference>
<comment type="caution">
    <text evidence="5">The sequence shown here is derived from an EMBL/GenBank/DDBJ whole genome shotgun (WGS) entry which is preliminary data.</text>
</comment>
<dbReference type="Pfam" id="PF00005">
    <property type="entry name" value="ABC_tran"/>
    <property type="match status" value="1"/>
</dbReference>
<evidence type="ECO:0000256" key="2">
    <source>
        <dbReference type="ARBA" id="ARBA00022741"/>
    </source>
</evidence>
<dbReference type="PANTHER" id="PTHR42939:SF3">
    <property type="entry name" value="ABC TRANSPORTER ATP-BINDING COMPONENT"/>
    <property type="match status" value="1"/>
</dbReference>
<dbReference type="InterPro" id="IPR003593">
    <property type="entry name" value="AAA+_ATPase"/>
</dbReference>
<keyword evidence="6" id="KW-1185">Reference proteome</keyword>
<accession>A6NPX3</accession>
<dbReference type="GO" id="GO:0016887">
    <property type="term" value="F:ATP hydrolysis activity"/>
    <property type="evidence" value="ECO:0007669"/>
    <property type="project" value="InterPro"/>
</dbReference>
<feature type="domain" description="ABC transporter" evidence="4">
    <location>
        <begin position="1"/>
        <end position="235"/>
    </location>
</feature>
<keyword evidence="1" id="KW-0813">Transport</keyword>
<keyword evidence="2" id="KW-0547">Nucleotide-binding</keyword>
<dbReference type="GO" id="GO:0005524">
    <property type="term" value="F:ATP binding"/>
    <property type="evidence" value="ECO:0007669"/>
    <property type="project" value="UniProtKB-KW"/>
</dbReference>
<dbReference type="Gene3D" id="3.40.50.300">
    <property type="entry name" value="P-loop containing nucleotide triphosphate hydrolases"/>
    <property type="match status" value="1"/>
</dbReference>
<name>A6NPX3_9FIRM</name>